<dbReference type="AlphaFoldDB" id="A0A1D2MJD0"/>
<comment type="caution">
    <text evidence="1">The sequence shown here is derived from an EMBL/GenBank/DDBJ whole genome shotgun (WGS) entry which is preliminary data.</text>
</comment>
<evidence type="ECO:0000313" key="2">
    <source>
        <dbReference type="Proteomes" id="UP000094527"/>
    </source>
</evidence>
<name>A0A1D2MJD0_ORCCI</name>
<protein>
    <submittedName>
        <fullName evidence="1">Uncharacterized protein</fullName>
    </submittedName>
</protein>
<dbReference type="Proteomes" id="UP000094527">
    <property type="component" value="Unassembled WGS sequence"/>
</dbReference>
<proteinExistence type="predicted"/>
<feature type="non-terminal residue" evidence="1">
    <location>
        <position position="1"/>
    </location>
</feature>
<organism evidence="1 2">
    <name type="scientific">Orchesella cincta</name>
    <name type="common">Springtail</name>
    <name type="synonym">Podura cincta</name>
    <dbReference type="NCBI Taxonomy" id="48709"/>
    <lineage>
        <taxon>Eukaryota</taxon>
        <taxon>Metazoa</taxon>
        <taxon>Ecdysozoa</taxon>
        <taxon>Arthropoda</taxon>
        <taxon>Hexapoda</taxon>
        <taxon>Collembola</taxon>
        <taxon>Entomobryomorpha</taxon>
        <taxon>Entomobryoidea</taxon>
        <taxon>Orchesellidae</taxon>
        <taxon>Orchesellinae</taxon>
        <taxon>Orchesella</taxon>
    </lineage>
</organism>
<keyword evidence="2" id="KW-1185">Reference proteome</keyword>
<reference evidence="1 2" key="1">
    <citation type="journal article" date="2016" name="Genome Biol. Evol.">
        <title>Gene Family Evolution Reflects Adaptation to Soil Environmental Stressors in the Genome of the Collembolan Orchesella cincta.</title>
        <authorList>
            <person name="Faddeeva-Vakhrusheva A."/>
            <person name="Derks M.F."/>
            <person name="Anvar S.Y."/>
            <person name="Agamennone V."/>
            <person name="Suring W."/>
            <person name="Smit S."/>
            <person name="van Straalen N.M."/>
            <person name="Roelofs D."/>
        </authorList>
    </citation>
    <scope>NUCLEOTIDE SEQUENCE [LARGE SCALE GENOMIC DNA]</scope>
    <source>
        <tissue evidence="1">Mixed pool</tissue>
    </source>
</reference>
<accession>A0A1D2MJD0</accession>
<evidence type="ECO:0000313" key="1">
    <source>
        <dbReference type="EMBL" id="ODM93073.1"/>
    </source>
</evidence>
<dbReference type="EMBL" id="LJIJ01001080">
    <property type="protein sequence ID" value="ODM93073.1"/>
    <property type="molecule type" value="Genomic_DNA"/>
</dbReference>
<gene>
    <name evidence="1" type="ORF">Ocin01_13609</name>
</gene>
<sequence>FWTQSSESIHLTQEQQQLLPADSNCTLRMNIKAIVTVFAAIIAMTLGDKPPPGPNDDAVVGRIGK</sequence>